<evidence type="ECO:0000313" key="3">
    <source>
        <dbReference type="Proteomes" id="UP001293593"/>
    </source>
</evidence>
<reference evidence="2" key="1">
    <citation type="submission" date="2023-10" db="EMBL/GenBank/DDBJ databases">
        <title>Chromosome-level genome of the transformable northern wattle, Acacia crassicarpa.</title>
        <authorList>
            <person name="Massaro I."/>
            <person name="Sinha N.R."/>
            <person name="Poethig S."/>
            <person name="Leichty A.R."/>
        </authorList>
    </citation>
    <scope>NUCLEOTIDE SEQUENCE</scope>
    <source>
        <strain evidence="2">Acra3RX</strain>
        <tissue evidence="2">Leaf</tissue>
    </source>
</reference>
<gene>
    <name evidence="2" type="ORF">QN277_029327</name>
</gene>
<comment type="caution">
    <text evidence="2">The sequence shown here is derived from an EMBL/GenBank/DDBJ whole genome shotgun (WGS) entry which is preliminary data.</text>
</comment>
<dbReference type="InterPro" id="IPR027417">
    <property type="entry name" value="P-loop_NTPase"/>
</dbReference>
<organism evidence="2 3">
    <name type="scientific">Acacia crassicarpa</name>
    <name type="common">northern wattle</name>
    <dbReference type="NCBI Taxonomy" id="499986"/>
    <lineage>
        <taxon>Eukaryota</taxon>
        <taxon>Viridiplantae</taxon>
        <taxon>Streptophyta</taxon>
        <taxon>Embryophyta</taxon>
        <taxon>Tracheophyta</taxon>
        <taxon>Spermatophyta</taxon>
        <taxon>Magnoliopsida</taxon>
        <taxon>eudicotyledons</taxon>
        <taxon>Gunneridae</taxon>
        <taxon>Pentapetalae</taxon>
        <taxon>rosids</taxon>
        <taxon>fabids</taxon>
        <taxon>Fabales</taxon>
        <taxon>Fabaceae</taxon>
        <taxon>Caesalpinioideae</taxon>
        <taxon>mimosoid clade</taxon>
        <taxon>Acacieae</taxon>
        <taxon>Acacia</taxon>
    </lineage>
</organism>
<dbReference type="EMBL" id="JAWXYG010000009">
    <property type="protein sequence ID" value="KAK4263983.1"/>
    <property type="molecule type" value="Genomic_DNA"/>
</dbReference>
<dbReference type="Gene3D" id="3.40.50.300">
    <property type="entry name" value="P-loop containing nucleotide triphosphate hydrolases"/>
    <property type="match status" value="1"/>
</dbReference>
<proteinExistence type="predicted"/>
<feature type="signal peptide" evidence="1">
    <location>
        <begin position="1"/>
        <end position="25"/>
    </location>
</feature>
<name>A0AAE1J8M6_9FABA</name>
<protein>
    <submittedName>
        <fullName evidence="2">Uncharacterized protein</fullName>
    </submittedName>
</protein>
<evidence type="ECO:0000256" key="1">
    <source>
        <dbReference type="SAM" id="SignalP"/>
    </source>
</evidence>
<keyword evidence="3" id="KW-1185">Reference proteome</keyword>
<dbReference type="Proteomes" id="UP001293593">
    <property type="component" value="Unassembled WGS sequence"/>
</dbReference>
<keyword evidence="1" id="KW-0732">Signal</keyword>
<feature type="chain" id="PRO_5042008042" evidence="1">
    <location>
        <begin position="26"/>
        <end position="90"/>
    </location>
</feature>
<sequence length="90" mass="10348">MSSSLLISYSLILKALFVQLQTCPAENVEMYFDRGNFFDFTSLGMKLQRLTGNIEFINVSFHYPSRPTESKLFRMDISSNVRYGCTGEIM</sequence>
<dbReference type="AlphaFoldDB" id="A0AAE1J8M6"/>
<evidence type="ECO:0000313" key="2">
    <source>
        <dbReference type="EMBL" id="KAK4263983.1"/>
    </source>
</evidence>
<accession>A0AAE1J8M6</accession>